<keyword evidence="4 11" id="KW-0732">Signal</keyword>
<feature type="signal peptide" evidence="11">
    <location>
        <begin position="1"/>
        <end position="25"/>
    </location>
</feature>
<dbReference type="InterPro" id="IPR032675">
    <property type="entry name" value="LRR_dom_sf"/>
</dbReference>
<evidence type="ECO:0000256" key="6">
    <source>
        <dbReference type="ARBA" id="ARBA00022989"/>
    </source>
</evidence>
<keyword evidence="8" id="KW-1015">Disulfide bond</keyword>
<dbReference type="Gene3D" id="2.60.40.10">
    <property type="entry name" value="Immunoglobulins"/>
    <property type="match status" value="1"/>
</dbReference>
<dbReference type="PANTHER" id="PTHR24369">
    <property type="entry name" value="ANTIGEN BSP, PUTATIVE-RELATED"/>
    <property type="match status" value="1"/>
</dbReference>
<evidence type="ECO:0000256" key="9">
    <source>
        <dbReference type="SAM" id="MobiDB-lite"/>
    </source>
</evidence>
<dbReference type="InterPro" id="IPR001611">
    <property type="entry name" value="Leu-rich_rpt"/>
</dbReference>
<evidence type="ECO:0000256" key="8">
    <source>
        <dbReference type="ARBA" id="ARBA00023157"/>
    </source>
</evidence>
<evidence type="ECO:0000259" key="12">
    <source>
        <dbReference type="PROSITE" id="PS50835"/>
    </source>
</evidence>
<evidence type="ECO:0000313" key="14">
    <source>
        <dbReference type="Proteomes" id="UP000494165"/>
    </source>
</evidence>
<feature type="compositionally biased region" description="Pro residues" evidence="9">
    <location>
        <begin position="683"/>
        <end position="701"/>
    </location>
</feature>
<feature type="region of interest" description="Disordered" evidence="9">
    <location>
        <begin position="647"/>
        <end position="701"/>
    </location>
</feature>
<dbReference type="InterPro" id="IPR013098">
    <property type="entry name" value="Ig_I-set"/>
</dbReference>
<dbReference type="FunFam" id="3.80.10.10:FF:000082">
    <property type="entry name" value="Leucine-rich repeat-containing 24"/>
    <property type="match status" value="1"/>
</dbReference>
<proteinExistence type="predicted"/>
<evidence type="ECO:0000256" key="10">
    <source>
        <dbReference type="SAM" id="Phobius"/>
    </source>
</evidence>
<dbReference type="SMART" id="SM00082">
    <property type="entry name" value="LRRCT"/>
    <property type="match status" value="1"/>
</dbReference>
<evidence type="ECO:0000256" key="7">
    <source>
        <dbReference type="ARBA" id="ARBA00023136"/>
    </source>
</evidence>
<gene>
    <name evidence="13" type="ORF">CLODIP_2_CD04734</name>
</gene>
<dbReference type="InterPro" id="IPR003591">
    <property type="entry name" value="Leu-rich_rpt_typical-subtyp"/>
</dbReference>
<dbReference type="SUPFAM" id="SSF52058">
    <property type="entry name" value="L domain-like"/>
    <property type="match status" value="1"/>
</dbReference>
<dbReference type="EMBL" id="CADEPI010000261">
    <property type="protein sequence ID" value="CAB3382225.1"/>
    <property type="molecule type" value="Genomic_DNA"/>
</dbReference>
<feature type="transmembrane region" description="Helical" evidence="10">
    <location>
        <begin position="382"/>
        <end position="409"/>
    </location>
</feature>
<keyword evidence="5" id="KW-0677">Repeat</keyword>
<sequence>MRCPLASAVVLILLALAATEVLVSADAIAAPDWTDHCPATCKCKWISGKKTASCREAGLTTIPGSLNADIQVLDINGNPIPILSKAIFSAVGLLNLQRIYLKGCGIKEIEPSAFRDLTILIEVDLSSNSLTMLDSKTFLGNNRLRILDLSGNPLNQLREEQFPSLPHLKTLEMKSCRLKHVHKRAFANLAALESLSLSNNKLKYLTEAVFAPLVQIKSLSLDGNPWLCDCQLRDFKTWFLKVKLSSLPLTCSEPESLKGRPWGDIDSSFFSCAPRVELTDTMVQGEVGGNATFGCQVWGDPEPSREWLFNGHSLNMNGSDPNVQIDQDNSGWLNVTLSNLTDLYVGEYSCIAENIGGRAVKNLTLILPEVVTATTLSKAESWLLMAGLLAGGAGTVVTALTAGMCLCLCSRRNRKKGNRQSKLSGSVSYTDQEKKLLDCSITERASGTVSFEGMSQTDMELLTRDPSTVDLSAEPVHITIENLPADCVLANAAASGAGCSGGGPAYPSNGAPYVIPPPPQPLAAQQLPRGALAPPPEFSSGLAPTSFGNIFIAVKDPNASGNASNAHDDVTRYPDLLDLPHRSKGVSVTAHQCCPTSGFEQCVPEMAVGDTLLAAACATLPRRPRTNSGSKVGPVVCVRSHYDTVGPRVTASGGSGSVLSLPETSEEEAKAQETSGQGQKEVPTPPPPPMCTPLPPEFVSL</sequence>
<comment type="caution">
    <text evidence="13">The sequence shown here is derived from an EMBL/GenBank/DDBJ whole genome shotgun (WGS) entry which is preliminary data.</text>
</comment>
<evidence type="ECO:0000256" key="4">
    <source>
        <dbReference type="ARBA" id="ARBA00022729"/>
    </source>
</evidence>
<dbReference type="InterPro" id="IPR007110">
    <property type="entry name" value="Ig-like_dom"/>
</dbReference>
<comment type="subcellular location">
    <subcellularLocation>
        <location evidence="1">Membrane</location>
        <topology evidence="1">Single-pass membrane protein</topology>
    </subcellularLocation>
</comment>
<evidence type="ECO:0000256" key="3">
    <source>
        <dbReference type="ARBA" id="ARBA00022692"/>
    </source>
</evidence>
<keyword evidence="3 10" id="KW-0812">Transmembrane</keyword>
<keyword evidence="14" id="KW-1185">Reference proteome</keyword>
<dbReference type="Proteomes" id="UP000494165">
    <property type="component" value="Unassembled WGS sequence"/>
</dbReference>
<dbReference type="OrthoDB" id="1099686at2759"/>
<evidence type="ECO:0000313" key="13">
    <source>
        <dbReference type="EMBL" id="CAB3382225.1"/>
    </source>
</evidence>
<reference evidence="13 14" key="1">
    <citation type="submission" date="2020-04" db="EMBL/GenBank/DDBJ databases">
        <authorList>
            <person name="Alioto T."/>
            <person name="Alioto T."/>
            <person name="Gomez Garrido J."/>
        </authorList>
    </citation>
    <scope>NUCLEOTIDE SEQUENCE [LARGE SCALE GENOMIC DNA]</scope>
</reference>
<keyword evidence="7 10" id="KW-0472">Membrane</keyword>
<evidence type="ECO:0000256" key="2">
    <source>
        <dbReference type="ARBA" id="ARBA00022614"/>
    </source>
</evidence>
<feature type="chain" id="PRO_5035791780" description="Ig-like domain-containing protein" evidence="11">
    <location>
        <begin position="26"/>
        <end position="701"/>
    </location>
</feature>
<dbReference type="SMART" id="SM00369">
    <property type="entry name" value="LRR_TYP"/>
    <property type="match status" value="5"/>
</dbReference>
<dbReference type="AlphaFoldDB" id="A0A8S1DME6"/>
<dbReference type="SUPFAM" id="SSF48726">
    <property type="entry name" value="Immunoglobulin"/>
    <property type="match status" value="1"/>
</dbReference>
<dbReference type="GO" id="GO:0005886">
    <property type="term" value="C:plasma membrane"/>
    <property type="evidence" value="ECO:0007669"/>
    <property type="project" value="TreeGrafter"/>
</dbReference>
<keyword evidence="6 10" id="KW-1133">Transmembrane helix</keyword>
<dbReference type="InterPro" id="IPR013783">
    <property type="entry name" value="Ig-like_fold"/>
</dbReference>
<feature type="domain" description="Ig-like" evidence="12">
    <location>
        <begin position="274"/>
        <end position="364"/>
    </location>
</feature>
<dbReference type="InterPro" id="IPR000483">
    <property type="entry name" value="Cys-rich_flank_reg_C"/>
</dbReference>
<dbReference type="InterPro" id="IPR036179">
    <property type="entry name" value="Ig-like_dom_sf"/>
</dbReference>
<dbReference type="PROSITE" id="PS50835">
    <property type="entry name" value="IG_LIKE"/>
    <property type="match status" value="1"/>
</dbReference>
<dbReference type="Pfam" id="PF13855">
    <property type="entry name" value="LRR_8"/>
    <property type="match status" value="2"/>
</dbReference>
<dbReference type="InterPro" id="IPR050541">
    <property type="entry name" value="LRR_TM_domain-containing"/>
</dbReference>
<evidence type="ECO:0000256" key="1">
    <source>
        <dbReference type="ARBA" id="ARBA00004167"/>
    </source>
</evidence>
<evidence type="ECO:0000256" key="11">
    <source>
        <dbReference type="SAM" id="SignalP"/>
    </source>
</evidence>
<evidence type="ECO:0000256" key="5">
    <source>
        <dbReference type="ARBA" id="ARBA00022737"/>
    </source>
</evidence>
<dbReference type="PANTHER" id="PTHR24369:SF211">
    <property type="entry name" value="LEUCINE-RICH REPEAT-CONTAINING PROTEIN 15-LIKE"/>
    <property type="match status" value="1"/>
</dbReference>
<dbReference type="Pfam" id="PF07679">
    <property type="entry name" value="I-set"/>
    <property type="match status" value="1"/>
</dbReference>
<keyword evidence="2" id="KW-0433">Leucine-rich repeat</keyword>
<dbReference type="Gene3D" id="3.80.10.10">
    <property type="entry name" value="Ribonuclease Inhibitor"/>
    <property type="match status" value="2"/>
</dbReference>
<protein>
    <recommendedName>
        <fullName evidence="12">Ig-like domain-containing protein</fullName>
    </recommendedName>
</protein>
<accession>A0A8S1DME6</accession>
<name>A0A8S1DME6_9INSE</name>
<organism evidence="13 14">
    <name type="scientific">Cloeon dipterum</name>
    <dbReference type="NCBI Taxonomy" id="197152"/>
    <lineage>
        <taxon>Eukaryota</taxon>
        <taxon>Metazoa</taxon>
        <taxon>Ecdysozoa</taxon>
        <taxon>Arthropoda</taxon>
        <taxon>Hexapoda</taxon>
        <taxon>Insecta</taxon>
        <taxon>Pterygota</taxon>
        <taxon>Palaeoptera</taxon>
        <taxon>Ephemeroptera</taxon>
        <taxon>Pisciforma</taxon>
        <taxon>Baetidae</taxon>
        <taxon>Cloeon</taxon>
    </lineage>
</organism>